<evidence type="ECO:0000313" key="2">
    <source>
        <dbReference type="Proteomes" id="UP000002195"/>
    </source>
</evidence>
<dbReference type="RefSeq" id="XP_645823.1">
    <property type="nucleotide sequence ID" value="XM_640731.1"/>
</dbReference>
<dbReference type="HOGENOM" id="CLU_1463824_0_0_1"/>
<dbReference type="AlphaFoldDB" id="Q55BJ1"/>
<dbReference type="eggNOG" id="ENOG502RI7U">
    <property type="taxonomic scope" value="Eukaryota"/>
</dbReference>
<dbReference type="dictyBase" id="DDB_G0271098"/>
<dbReference type="Proteomes" id="UP000002195">
    <property type="component" value="Unassembled WGS sequence"/>
</dbReference>
<gene>
    <name evidence="1" type="ORF">DDB_G0271098</name>
</gene>
<dbReference type="VEuPathDB" id="AmoebaDB:DDB_G0271098"/>
<keyword evidence="2" id="KW-1185">Reference proteome</keyword>
<dbReference type="EMBL" id="AAFI02000006">
    <property type="protein sequence ID" value="EAL71881.1"/>
    <property type="molecule type" value="Genomic_DNA"/>
</dbReference>
<organism evidence="1 2">
    <name type="scientific">Dictyostelium discoideum</name>
    <name type="common">Social amoeba</name>
    <dbReference type="NCBI Taxonomy" id="44689"/>
    <lineage>
        <taxon>Eukaryota</taxon>
        <taxon>Amoebozoa</taxon>
        <taxon>Evosea</taxon>
        <taxon>Eumycetozoa</taxon>
        <taxon>Dictyostelia</taxon>
        <taxon>Dictyosteliales</taxon>
        <taxon>Dictyosteliaceae</taxon>
        <taxon>Dictyostelium</taxon>
    </lineage>
</organism>
<dbReference type="FunCoup" id="Q55BJ1">
    <property type="interactions" value="877"/>
</dbReference>
<reference evidence="1 2" key="1">
    <citation type="journal article" date="2005" name="Nature">
        <title>The genome of the social amoeba Dictyostelium discoideum.</title>
        <authorList>
            <consortium name="The Dictyostelium discoideum Sequencing Consortium"/>
            <person name="Eichinger L."/>
            <person name="Pachebat J.A."/>
            <person name="Glockner G."/>
            <person name="Rajandream M.A."/>
            <person name="Sucgang R."/>
            <person name="Berriman M."/>
            <person name="Song J."/>
            <person name="Olsen R."/>
            <person name="Szafranski K."/>
            <person name="Xu Q."/>
            <person name="Tunggal B."/>
            <person name="Kummerfeld S."/>
            <person name="Madera M."/>
            <person name="Konfortov B.A."/>
            <person name="Rivero F."/>
            <person name="Bankier A.T."/>
            <person name="Lehmann R."/>
            <person name="Hamlin N."/>
            <person name="Davies R."/>
            <person name="Gaudet P."/>
            <person name="Fey P."/>
            <person name="Pilcher K."/>
            <person name="Chen G."/>
            <person name="Saunders D."/>
            <person name="Sodergren E."/>
            <person name="Davis P."/>
            <person name="Kerhornou A."/>
            <person name="Nie X."/>
            <person name="Hall N."/>
            <person name="Anjard C."/>
            <person name="Hemphill L."/>
            <person name="Bason N."/>
            <person name="Farbrother P."/>
            <person name="Desany B."/>
            <person name="Just E."/>
            <person name="Morio T."/>
            <person name="Rost R."/>
            <person name="Churcher C."/>
            <person name="Cooper J."/>
            <person name="Haydock S."/>
            <person name="van Driessche N."/>
            <person name="Cronin A."/>
            <person name="Goodhead I."/>
            <person name="Muzny D."/>
            <person name="Mourier T."/>
            <person name="Pain A."/>
            <person name="Lu M."/>
            <person name="Harper D."/>
            <person name="Lindsay R."/>
            <person name="Hauser H."/>
            <person name="James K."/>
            <person name="Quiles M."/>
            <person name="Madan Babu M."/>
            <person name="Saito T."/>
            <person name="Buchrieser C."/>
            <person name="Wardroper A."/>
            <person name="Felder M."/>
            <person name="Thangavelu M."/>
            <person name="Johnson D."/>
            <person name="Knights A."/>
            <person name="Loulseged H."/>
            <person name="Mungall K."/>
            <person name="Oliver K."/>
            <person name="Price C."/>
            <person name="Quail M.A."/>
            <person name="Urushihara H."/>
            <person name="Hernandez J."/>
            <person name="Rabbinowitsch E."/>
            <person name="Steffen D."/>
            <person name="Sanders M."/>
            <person name="Ma J."/>
            <person name="Kohara Y."/>
            <person name="Sharp S."/>
            <person name="Simmonds M."/>
            <person name="Spiegler S."/>
            <person name="Tivey A."/>
            <person name="Sugano S."/>
            <person name="White B."/>
            <person name="Walker D."/>
            <person name="Woodward J."/>
            <person name="Winckler T."/>
            <person name="Tanaka Y."/>
            <person name="Shaulsky G."/>
            <person name="Schleicher M."/>
            <person name="Weinstock G."/>
            <person name="Rosenthal A."/>
            <person name="Cox E.C."/>
            <person name="Chisholm R.L."/>
            <person name="Gibbs R."/>
            <person name="Loomis W.F."/>
            <person name="Platzer M."/>
            <person name="Kay R.R."/>
            <person name="Williams J."/>
            <person name="Dear P.H."/>
            <person name="Noegel A.A."/>
            <person name="Barrell B."/>
            <person name="Kuspa A."/>
        </authorList>
    </citation>
    <scope>NUCLEOTIDE SEQUENCE [LARGE SCALE GENOMIC DNA]</scope>
    <source>
        <strain evidence="1 2">AX4</strain>
    </source>
</reference>
<dbReference type="KEGG" id="ddi:DDB_G0271098"/>
<dbReference type="GeneID" id="8617814"/>
<accession>Q55BJ1</accession>
<dbReference type="OMA" id="FSKNMNW"/>
<proteinExistence type="predicted"/>
<comment type="caution">
    <text evidence="1">The sequence shown here is derived from an EMBL/GenBank/DDBJ whole genome shotgun (WGS) entry which is preliminary data.</text>
</comment>
<sequence>MEEYDFYNVKESPSIYSISSESNDSLVDEKEWIVLNEIMNSPFFTGSFNGKEELVEVSPNEFLLSPTFSAKSYSSKSSNNSSSSKKFKGELSDDELDYLLEKQEKQKVYSETSFYSAGYKSLILTPEFLISLSVFSKNMNWISKEVAVKCIQSSQTITQIIRSQCGTISGLSSNSQSFNNCEVDF</sequence>
<dbReference type="InParanoid" id="Q55BJ1"/>
<protein>
    <submittedName>
        <fullName evidence="1">Uncharacterized protein</fullName>
    </submittedName>
</protein>
<dbReference type="PaxDb" id="44689-DDB0202890"/>
<evidence type="ECO:0000313" key="1">
    <source>
        <dbReference type="EMBL" id="EAL71881.1"/>
    </source>
</evidence>
<name>Q55BJ1_DICDI</name>